<sequence>MIVNHDIAADARVRKSAQSVQQLGFDVTLLYGLQGITEPVRGRLGEVTTLGIPLPYGMTATKARLERERRAYRSGFPGFISESDLEWARYQNTLAGLRASRYPRPVRAVLRLRRLFFEWRVRFQGRREERIRRYWEQQSDPDAIPRRLDWRHEVTQFSDLSLSFTREIWRQKPDIIHAHDAHVLKAAVNATNHMRAHRARPTLIYDAHEFVVGAVRTSERQRRAWAQMERHYIRAADSVITVSESIADALQRVYRLRDRPTVVLNAPVVGDIAEAPSDIRTDCGLASDVPLLAYSGSTAQKRGVATVVEALTFMPEMHLAIVCVPSVTHKLSRELARRAAELGVADRVHLLDPVKPEEVLSYLRSADVGVHPMIGDIPNHEMALPNKLFDYVFAGLPIVVSDLQEMGAFVRRTGVGETFSFGDSADCARALKEVFGSLDEYRATITRSSLENGYSWESQEVKLRELYLRVTG</sequence>
<dbReference type="InterPro" id="IPR028098">
    <property type="entry name" value="Glyco_trans_4-like_N"/>
</dbReference>
<evidence type="ECO:0000259" key="3">
    <source>
        <dbReference type="Pfam" id="PF13439"/>
    </source>
</evidence>
<evidence type="ECO:0000313" key="4">
    <source>
        <dbReference type="EMBL" id="MBZ2196459.1"/>
    </source>
</evidence>
<dbReference type="PANTHER" id="PTHR12526:SF629">
    <property type="entry name" value="TEICHURONIC ACID BIOSYNTHESIS GLYCOSYLTRANSFERASE TUAH-RELATED"/>
    <property type="match status" value="1"/>
</dbReference>
<proteinExistence type="predicted"/>
<keyword evidence="5" id="KW-1185">Reference proteome</keyword>
<dbReference type="RefSeq" id="WP_223405344.1">
    <property type="nucleotide sequence ID" value="NZ_JAGSHT010000010.1"/>
</dbReference>
<dbReference type="Pfam" id="PF13439">
    <property type="entry name" value="Glyco_transf_4"/>
    <property type="match status" value="1"/>
</dbReference>
<protein>
    <submittedName>
        <fullName evidence="4">Glycosyltransferase</fullName>
        <ecNumber evidence="4">2.4.-.-</ecNumber>
    </submittedName>
</protein>
<organism evidence="4 5">
    <name type="scientific">Occultella gossypii</name>
    <dbReference type="NCBI Taxonomy" id="2800820"/>
    <lineage>
        <taxon>Bacteria</taxon>
        <taxon>Bacillati</taxon>
        <taxon>Actinomycetota</taxon>
        <taxon>Actinomycetes</taxon>
        <taxon>Micrococcales</taxon>
        <taxon>Ruaniaceae</taxon>
        <taxon>Occultella</taxon>
    </lineage>
</organism>
<dbReference type="GO" id="GO:0016757">
    <property type="term" value="F:glycosyltransferase activity"/>
    <property type="evidence" value="ECO:0007669"/>
    <property type="project" value="UniProtKB-KW"/>
</dbReference>
<dbReference type="Pfam" id="PF13692">
    <property type="entry name" value="Glyco_trans_1_4"/>
    <property type="match status" value="1"/>
</dbReference>
<comment type="caution">
    <text evidence="4">The sequence shown here is derived from an EMBL/GenBank/DDBJ whole genome shotgun (WGS) entry which is preliminary data.</text>
</comment>
<dbReference type="Gene3D" id="3.40.50.2000">
    <property type="entry name" value="Glycogen Phosphorylase B"/>
    <property type="match status" value="2"/>
</dbReference>
<reference evidence="4 5" key="1">
    <citation type="submission" date="2021-04" db="EMBL/GenBank/DDBJ databases">
        <title>Ruania sp. nov., isolated from sandy soil of mangrove forest.</title>
        <authorList>
            <person name="Ge X."/>
            <person name="Huang R."/>
            <person name="Liu W."/>
        </authorList>
    </citation>
    <scope>NUCLEOTIDE SEQUENCE [LARGE SCALE GENOMIC DNA]</scope>
    <source>
        <strain evidence="4 5">N2-46</strain>
    </source>
</reference>
<evidence type="ECO:0000256" key="2">
    <source>
        <dbReference type="ARBA" id="ARBA00022679"/>
    </source>
</evidence>
<evidence type="ECO:0000256" key="1">
    <source>
        <dbReference type="ARBA" id="ARBA00022676"/>
    </source>
</evidence>
<dbReference type="Proteomes" id="UP000826651">
    <property type="component" value="Unassembled WGS sequence"/>
</dbReference>
<accession>A0ABS7S7X4</accession>
<dbReference type="PANTHER" id="PTHR12526">
    <property type="entry name" value="GLYCOSYLTRANSFERASE"/>
    <property type="match status" value="1"/>
</dbReference>
<dbReference type="SUPFAM" id="SSF53756">
    <property type="entry name" value="UDP-Glycosyltransferase/glycogen phosphorylase"/>
    <property type="match status" value="1"/>
</dbReference>
<gene>
    <name evidence="4" type="ORF">KCQ71_09870</name>
</gene>
<keyword evidence="2 4" id="KW-0808">Transferase</keyword>
<keyword evidence="1 4" id="KW-0328">Glycosyltransferase</keyword>
<dbReference type="EMBL" id="JAGSHT010000010">
    <property type="protein sequence ID" value="MBZ2196459.1"/>
    <property type="molecule type" value="Genomic_DNA"/>
</dbReference>
<name>A0ABS7S7X4_9MICO</name>
<dbReference type="EC" id="2.4.-.-" evidence="4"/>
<evidence type="ECO:0000313" key="5">
    <source>
        <dbReference type="Proteomes" id="UP000826651"/>
    </source>
</evidence>
<feature type="domain" description="Glycosyltransferase subfamily 4-like N-terminal" evidence="3">
    <location>
        <begin position="161"/>
        <end position="265"/>
    </location>
</feature>